<gene>
    <name evidence="3" type="ORF">METZ01_LOCUS73084</name>
</gene>
<dbReference type="Pfam" id="PF04413">
    <property type="entry name" value="Glycos_transf_N"/>
    <property type="match status" value="1"/>
</dbReference>
<dbReference type="SUPFAM" id="SSF53756">
    <property type="entry name" value="UDP-Glycosyltransferase/glycogen phosphorylase"/>
    <property type="match status" value="1"/>
</dbReference>
<evidence type="ECO:0000256" key="1">
    <source>
        <dbReference type="ARBA" id="ARBA00022679"/>
    </source>
</evidence>
<evidence type="ECO:0000313" key="3">
    <source>
        <dbReference type="EMBL" id="SVA20230.1"/>
    </source>
</evidence>
<dbReference type="AlphaFoldDB" id="A0A381TW58"/>
<dbReference type="InterPro" id="IPR007507">
    <property type="entry name" value="Glycos_transf_N"/>
</dbReference>
<organism evidence="3">
    <name type="scientific">marine metagenome</name>
    <dbReference type="NCBI Taxonomy" id="408172"/>
    <lineage>
        <taxon>unclassified sequences</taxon>
        <taxon>metagenomes</taxon>
        <taxon>ecological metagenomes</taxon>
    </lineage>
</organism>
<reference evidence="3" key="1">
    <citation type="submission" date="2018-05" db="EMBL/GenBank/DDBJ databases">
        <authorList>
            <person name="Lanie J.A."/>
            <person name="Ng W.-L."/>
            <person name="Kazmierczak K.M."/>
            <person name="Andrzejewski T.M."/>
            <person name="Davidsen T.M."/>
            <person name="Wayne K.J."/>
            <person name="Tettelin H."/>
            <person name="Glass J.I."/>
            <person name="Rusch D."/>
            <person name="Podicherti R."/>
            <person name="Tsui H.-C.T."/>
            <person name="Winkler M.E."/>
        </authorList>
    </citation>
    <scope>NUCLEOTIDE SEQUENCE</scope>
</reference>
<dbReference type="GO" id="GO:0005886">
    <property type="term" value="C:plasma membrane"/>
    <property type="evidence" value="ECO:0007669"/>
    <property type="project" value="TreeGrafter"/>
</dbReference>
<dbReference type="InterPro" id="IPR039901">
    <property type="entry name" value="Kdotransferase"/>
</dbReference>
<dbReference type="GO" id="GO:0016740">
    <property type="term" value="F:transferase activity"/>
    <property type="evidence" value="ECO:0007669"/>
    <property type="project" value="UniProtKB-KW"/>
</dbReference>
<name>A0A381TW58_9ZZZZ</name>
<dbReference type="Gene3D" id="3.40.50.11720">
    <property type="entry name" value="3-Deoxy-D-manno-octulosonic-acid transferase, N-terminal domain"/>
    <property type="match status" value="1"/>
</dbReference>
<proteinExistence type="predicted"/>
<evidence type="ECO:0000259" key="2">
    <source>
        <dbReference type="Pfam" id="PF04413"/>
    </source>
</evidence>
<keyword evidence="1" id="KW-0808">Transferase</keyword>
<dbReference type="EMBL" id="UINC01005270">
    <property type="protein sequence ID" value="SVA20230.1"/>
    <property type="molecule type" value="Genomic_DNA"/>
</dbReference>
<dbReference type="InterPro" id="IPR038107">
    <property type="entry name" value="Glycos_transf_N_sf"/>
</dbReference>
<feature type="domain" description="3-deoxy-D-manno-octulosonic-acid transferase N-terminal" evidence="2">
    <location>
        <begin position="19"/>
        <end position="190"/>
    </location>
</feature>
<dbReference type="GO" id="GO:0009245">
    <property type="term" value="P:lipid A biosynthetic process"/>
    <property type="evidence" value="ECO:0007669"/>
    <property type="project" value="TreeGrafter"/>
</dbReference>
<accession>A0A381TW58</accession>
<dbReference type="PANTHER" id="PTHR42755">
    <property type="entry name" value="3-DEOXY-MANNO-OCTULOSONATE CYTIDYLYLTRANSFERASE"/>
    <property type="match status" value="1"/>
</dbReference>
<protein>
    <recommendedName>
        <fullName evidence="2">3-deoxy-D-manno-octulosonic-acid transferase N-terminal domain-containing protein</fullName>
    </recommendedName>
</protein>
<sequence>MIKLNVFFRIFRGKENKSRFSERYGITSIERPGGDIVWIHAASIGEFKSADLLINLLYKNYTILVTTTTLSAANFASKNYAHKIIHQFAPLDISLWVEKFLNKWRPKLVIWIESDLWPITMELLKQKSIKSLLVNVRMSPQSFKKWKIIKFFYKQMTECFSEIFAQSQLDRERIKTLTNRNIKFIGNLKLSSRSNIQKISWDKKLKNFQKGRTLMLASTHENEEFQFLPTIKRLLLQVDGLKIIIAPRHPERSKTIQSIYQKSGISTKLMSDNAYANGDVLIVNTFGNLPAYFNISDIVFLGGSFVSKGGHNPIEPAINNCVIITGPHVYNWQNIYEDMLRNNACFVFNKISILEKKIKKLFEDNNEMNKMKENSKKVAQKNFFDSSELIYIIKNILEVSPC</sequence>
<dbReference type="PANTHER" id="PTHR42755:SF1">
    <property type="entry name" value="3-DEOXY-D-MANNO-OCTULOSONIC ACID TRANSFERASE, MITOCHONDRIAL-RELATED"/>
    <property type="match status" value="1"/>
</dbReference>
<dbReference type="Gene3D" id="3.40.50.2000">
    <property type="entry name" value="Glycogen Phosphorylase B"/>
    <property type="match status" value="1"/>
</dbReference>